<dbReference type="Gene3D" id="3.80.10.10">
    <property type="entry name" value="Ribonuclease Inhibitor"/>
    <property type="match status" value="1"/>
</dbReference>
<dbReference type="KEGG" id="dan:6507844"/>
<dbReference type="SUPFAM" id="SSF52047">
    <property type="entry name" value="RNI-like"/>
    <property type="match status" value="1"/>
</dbReference>
<dbReference type="OrthoDB" id="7860491at2759"/>
<dbReference type="AlphaFoldDB" id="B3M3T2"/>
<dbReference type="GeneID" id="6507844"/>
<dbReference type="InParanoid" id="B3M3T2"/>
<organism evidence="1 2">
    <name type="scientific">Drosophila ananassae</name>
    <name type="common">Fruit fly</name>
    <dbReference type="NCBI Taxonomy" id="7217"/>
    <lineage>
        <taxon>Eukaryota</taxon>
        <taxon>Metazoa</taxon>
        <taxon>Ecdysozoa</taxon>
        <taxon>Arthropoda</taxon>
        <taxon>Hexapoda</taxon>
        <taxon>Insecta</taxon>
        <taxon>Pterygota</taxon>
        <taxon>Neoptera</taxon>
        <taxon>Endopterygota</taxon>
        <taxon>Diptera</taxon>
        <taxon>Brachycera</taxon>
        <taxon>Muscomorpha</taxon>
        <taxon>Ephydroidea</taxon>
        <taxon>Drosophilidae</taxon>
        <taxon>Drosophila</taxon>
        <taxon>Sophophora</taxon>
    </lineage>
</organism>
<dbReference type="Proteomes" id="UP000007801">
    <property type="component" value="Unassembled WGS sequence"/>
</dbReference>
<evidence type="ECO:0000313" key="1">
    <source>
        <dbReference type="EMBL" id="EDV39266.2"/>
    </source>
</evidence>
<evidence type="ECO:0000313" key="2">
    <source>
        <dbReference type="Proteomes" id="UP000007801"/>
    </source>
</evidence>
<evidence type="ECO:0008006" key="3">
    <source>
        <dbReference type="Google" id="ProtNLM"/>
    </source>
</evidence>
<sequence>MFQLFAKSALSVFFALGGKSSAMEAHRTILDLPLEVLDLIFHQLRKHHEKLNLALAHPVLEEGFAFHSRHLFEEIRPWDSLSLESWAILLKCCGGNVKSLTTSMKWDPEVGKLIAEHCPYLESLCCYVKDNNDQSIQTFLFRIKDRLKSVEIHIPYKSYPSIICSLLKVPNLRKLTYVSCDGAEVYDIKKLVKLEELTINTRMRLWHYCINIPQICTPLKNLRTLHLINVDFRPEGNMSSTTWPSLEELHIKDCKISGEFPQCPRIKVFLISRCRSHWDEVIQKFLTRHANTLVRLELNCNRQPITDDQFLALMRSARNLNYFNCGLEHSKLEREPYLRSFLAILRDNEFSSERPFELVSYNRNLIKNMRLLLPQIPNSQLLSLKIERR</sequence>
<reference evidence="1 2" key="1">
    <citation type="journal article" date="2007" name="Nature">
        <title>Evolution of genes and genomes on the Drosophila phylogeny.</title>
        <authorList>
            <consortium name="Drosophila 12 Genomes Consortium"/>
            <person name="Clark A.G."/>
            <person name="Eisen M.B."/>
            <person name="Smith D.R."/>
            <person name="Bergman C.M."/>
            <person name="Oliver B."/>
            <person name="Markow T.A."/>
            <person name="Kaufman T.C."/>
            <person name="Kellis M."/>
            <person name="Gelbart W."/>
            <person name="Iyer V.N."/>
            <person name="Pollard D.A."/>
            <person name="Sackton T.B."/>
            <person name="Larracuente A.M."/>
            <person name="Singh N.D."/>
            <person name="Abad J.P."/>
            <person name="Abt D.N."/>
            <person name="Adryan B."/>
            <person name="Aguade M."/>
            <person name="Akashi H."/>
            <person name="Anderson W.W."/>
            <person name="Aquadro C.F."/>
            <person name="Ardell D.H."/>
            <person name="Arguello R."/>
            <person name="Artieri C.G."/>
            <person name="Barbash D.A."/>
            <person name="Barker D."/>
            <person name="Barsanti P."/>
            <person name="Batterham P."/>
            <person name="Batzoglou S."/>
            <person name="Begun D."/>
            <person name="Bhutkar A."/>
            <person name="Blanco E."/>
            <person name="Bosak S.A."/>
            <person name="Bradley R.K."/>
            <person name="Brand A.D."/>
            <person name="Brent M.R."/>
            <person name="Brooks A.N."/>
            <person name="Brown R.H."/>
            <person name="Butlin R.K."/>
            <person name="Caggese C."/>
            <person name="Calvi B.R."/>
            <person name="Bernardo de Carvalho A."/>
            <person name="Caspi A."/>
            <person name="Castrezana S."/>
            <person name="Celniker S.E."/>
            <person name="Chang J.L."/>
            <person name="Chapple C."/>
            <person name="Chatterji S."/>
            <person name="Chinwalla A."/>
            <person name="Civetta A."/>
            <person name="Clifton S.W."/>
            <person name="Comeron J.M."/>
            <person name="Costello J.C."/>
            <person name="Coyne J.A."/>
            <person name="Daub J."/>
            <person name="David R.G."/>
            <person name="Delcher A.L."/>
            <person name="Delehaunty K."/>
            <person name="Do C.B."/>
            <person name="Ebling H."/>
            <person name="Edwards K."/>
            <person name="Eickbush T."/>
            <person name="Evans J.D."/>
            <person name="Filipski A."/>
            <person name="Findeiss S."/>
            <person name="Freyhult E."/>
            <person name="Fulton L."/>
            <person name="Fulton R."/>
            <person name="Garcia A.C."/>
            <person name="Gardiner A."/>
            <person name="Garfield D.A."/>
            <person name="Garvin B.E."/>
            <person name="Gibson G."/>
            <person name="Gilbert D."/>
            <person name="Gnerre S."/>
            <person name="Godfrey J."/>
            <person name="Good R."/>
            <person name="Gotea V."/>
            <person name="Gravely B."/>
            <person name="Greenberg A.J."/>
            <person name="Griffiths-Jones S."/>
            <person name="Gross S."/>
            <person name="Guigo R."/>
            <person name="Gustafson E.A."/>
            <person name="Haerty W."/>
            <person name="Hahn M.W."/>
            <person name="Halligan D.L."/>
            <person name="Halpern A.L."/>
            <person name="Halter G.M."/>
            <person name="Han M.V."/>
            <person name="Heger A."/>
            <person name="Hillier L."/>
            <person name="Hinrichs A.S."/>
            <person name="Holmes I."/>
            <person name="Hoskins R.A."/>
            <person name="Hubisz M.J."/>
            <person name="Hultmark D."/>
            <person name="Huntley M.A."/>
            <person name="Jaffe D.B."/>
            <person name="Jagadeeshan S."/>
            <person name="Jeck W.R."/>
            <person name="Johnson J."/>
            <person name="Jones C.D."/>
            <person name="Jordan W.C."/>
            <person name="Karpen G.H."/>
            <person name="Kataoka E."/>
            <person name="Keightley P.D."/>
            <person name="Kheradpour P."/>
            <person name="Kirkness E.F."/>
            <person name="Koerich L.B."/>
            <person name="Kristiansen K."/>
            <person name="Kudrna D."/>
            <person name="Kulathinal R.J."/>
            <person name="Kumar S."/>
            <person name="Kwok R."/>
            <person name="Lander E."/>
            <person name="Langley C.H."/>
            <person name="Lapoint R."/>
            <person name="Lazzaro B.P."/>
            <person name="Lee S.J."/>
            <person name="Levesque L."/>
            <person name="Li R."/>
            <person name="Lin C.F."/>
            <person name="Lin M.F."/>
            <person name="Lindblad-Toh K."/>
            <person name="Llopart A."/>
            <person name="Long M."/>
            <person name="Low L."/>
            <person name="Lozovsky E."/>
            <person name="Lu J."/>
            <person name="Luo M."/>
            <person name="Machado C.A."/>
            <person name="Makalowski W."/>
            <person name="Marzo M."/>
            <person name="Matsuda M."/>
            <person name="Matzkin L."/>
            <person name="McAllister B."/>
            <person name="McBride C.S."/>
            <person name="McKernan B."/>
            <person name="McKernan K."/>
            <person name="Mendez-Lago M."/>
            <person name="Minx P."/>
            <person name="Mollenhauer M.U."/>
            <person name="Montooth K."/>
            <person name="Mount S.M."/>
            <person name="Mu X."/>
            <person name="Myers E."/>
            <person name="Negre B."/>
            <person name="Newfeld S."/>
            <person name="Nielsen R."/>
            <person name="Noor M.A."/>
            <person name="O'Grady P."/>
            <person name="Pachter L."/>
            <person name="Papaceit M."/>
            <person name="Parisi M.J."/>
            <person name="Parisi M."/>
            <person name="Parts L."/>
            <person name="Pedersen J.S."/>
            <person name="Pesole G."/>
            <person name="Phillippy A.M."/>
            <person name="Ponting C.P."/>
            <person name="Pop M."/>
            <person name="Porcelli D."/>
            <person name="Powell J.R."/>
            <person name="Prohaska S."/>
            <person name="Pruitt K."/>
            <person name="Puig M."/>
            <person name="Quesneville H."/>
            <person name="Ram K.R."/>
            <person name="Rand D."/>
            <person name="Rasmussen M.D."/>
            <person name="Reed L.K."/>
            <person name="Reenan R."/>
            <person name="Reily A."/>
            <person name="Remington K.A."/>
            <person name="Rieger T.T."/>
            <person name="Ritchie M.G."/>
            <person name="Robin C."/>
            <person name="Rogers Y.H."/>
            <person name="Rohde C."/>
            <person name="Rozas J."/>
            <person name="Rubenfield M.J."/>
            <person name="Ruiz A."/>
            <person name="Russo S."/>
            <person name="Salzberg S.L."/>
            <person name="Sanchez-Gracia A."/>
            <person name="Saranga D.J."/>
            <person name="Sato H."/>
            <person name="Schaeffer S.W."/>
            <person name="Schatz M.C."/>
            <person name="Schlenke T."/>
            <person name="Schwartz R."/>
            <person name="Segarra C."/>
            <person name="Singh R.S."/>
            <person name="Sirot L."/>
            <person name="Sirota M."/>
            <person name="Sisneros N.B."/>
            <person name="Smith C.D."/>
            <person name="Smith T.F."/>
            <person name="Spieth J."/>
            <person name="Stage D.E."/>
            <person name="Stark A."/>
            <person name="Stephan W."/>
            <person name="Strausberg R.L."/>
            <person name="Strempel S."/>
            <person name="Sturgill D."/>
            <person name="Sutton G."/>
            <person name="Sutton G.G."/>
            <person name="Tao W."/>
            <person name="Teichmann S."/>
            <person name="Tobari Y.N."/>
            <person name="Tomimura Y."/>
            <person name="Tsolas J.M."/>
            <person name="Valente V.L."/>
            <person name="Venter E."/>
            <person name="Venter J.C."/>
            <person name="Vicario S."/>
            <person name="Vieira F.G."/>
            <person name="Vilella A.J."/>
            <person name="Villasante A."/>
            <person name="Walenz B."/>
            <person name="Wang J."/>
            <person name="Wasserman M."/>
            <person name="Watts T."/>
            <person name="Wilson D."/>
            <person name="Wilson R.K."/>
            <person name="Wing R.A."/>
            <person name="Wolfner M.F."/>
            <person name="Wong A."/>
            <person name="Wong G.K."/>
            <person name="Wu C.I."/>
            <person name="Wu G."/>
            <person name="Yamamoto D."/>
            <person name="Yang H.P."/>
            <person name="Yang S.P."/>
            <person name="Yorke J.A."/>
            <person name="Yoshida K."/>
            <person name="Zdobnov E."/>
            <person name="Zhang P."/>
            <person name="Zhang Y."/>
            <person name="Zimin A.V."/>
            <person name="Baldwin J."/>
            <person name="Abdouelleil A."/>
            <person name="Abdulkadir J."/>
            <person name="Abebe A."/>
            <person name="Abera B."/>
            <person name="Abreu J."/>
            <person name="Acer S.C."/>
            <person name="Aftuck L."/>
            <person name="Alexander A."/>
            <person name="An P."/>
            <person name="Anderson E."/>
            <person name="Anderson S."/>
            <person name="Arachi H."/>
            <person name="Azer M."/>
            <person name="Bachantsang P."/>
            <person name="Barry A."/>
            <person name="Bayul T."/>
            <person name="Berlin A."/>
            <person name="Bessette D."/>
            <person name="Bloom T."/>
            <person name="Blye J."/>
            <person name="Boguslavskiy L."/>
            <person name="Bonnet C."/>
            <person name="Boukhgalter B."/>
            <person name="Bourzgui I."/>
            <person name="Brown A."/>
            <person name="Cahill P."/>
            <person name="Channer S."/>
            <person name="Cheshatsang Y."/>
            <person name="Chuda L."/>
            <person name="Citroen M."/>
            <person name="Collymore A."/>
            <person name="Cooke P."/>
            <person name="Costello M."/>
            <person name="D'Aco K."/>
            <person name="Daza R."/>
            <person name="De Haan G."/>
            <person name="DeGray S."/>
            <person name="DeMaso C."/>
            <person name="Dhargay N."/>
            <person name="Dooley K."/>
            <person name="Dooley E."/>
            <person name="Doricent M."/>
            <person name="Dorje P."/>
            <person name="Dorjee K."/>
            <person name="Dupes A."/>
            <person name="Elong R."/>
            <person name="Falk J."/>
            <person name="Farina A."/>
            <person name="Faro S."/>
            <person name="Ferguson D."/>
            <person name="Fisher S."/>
            <person name="Foley C.D."/>
            <person name="Franke A."/>
            <person name="Friedrich D."/>
            <person name="Gadbois L."/>
            <person name="Gearin G."/>
            <person name="Gearin C.R."/>
            <person name="Giannoukos G."/>
            <person name="Goode T."/>
            <person name="Graham J."/>
            <person name="Grandbois E."/>
            <person name="Grewal S."/>
            <person name="Gyaltsen K."/>
            <person name="Hafez N."/>
            <person name="Hagos B."/>
            <person name="Hall J."/>
            <person name="Henson C."/>
            <person name="Hollinger A."/>
            <person name="Honan T."/>
            <person name="Huard M.D."/>
            <person name="Hughes L."/>
            <person name="Hurhula B."/>
            <person name="Husby M.E."/>
            <person name="Kamat A."/>
            <person name="Kanga B."/>
            <person name="Kashin S."/>
            <person name="Khazanovich D."/>
            <person name="Kisner P."/>
            <person name="Lance K."/>
            <person name="Lara M."/>
            <person name="Lee W."/>
            <person name="Lennon N."/>
            <person name="Letendre F."/>
            <person name="LeVine R."/>
            <person name="Lipovsky A."/>
            <person name="Liu X."/>
            <person name="Liu J."/>
            <person name="Liu S."/>
            <person name="Lokyitsang T."/>
            <person name="Lokyitsang Y."/>
            <person name="Lubonja R."/>
            <person name="Lui A."/>
            <person name="MacDonald P."/>
            <person name="Magnisalis V."/>
            <person name="Maru K."/>
            <person name="Matthews C."/>
            <person name="McCusker W."/>
            <person name="McDonough S."/>
            <person name="Mehta T."/>
            <person name="Meldrim J."/>
            <person name="Meneus L."/>
            <person name="Mihai O."/>
            <person name="Mihalev A."/>
            <person name="Mihova T."/>
            <person name="Mittelman R."/>
            <person name="Mlenga V."/>
            <person name="Montmayeur A."/>
            <person name="Mulrain L."/>
            <person name="Navidi A."/>
            <person name="Naylor J."/>
            <person name="Negash T."/>
            <person name="Nguyen T."/>
            <person name="Nguyen N."/>
            <person name="Nicol R."/>
            <person name="Norbu C."/>
            <person name="Norbu N."/>
            <person name="Novod N."/>
            <person name="O'Neill B."/>
            <person name="Osman S."/>
            <person name="Markiewicz E."/>
            <person name="Oyono O.L."/>
            <person name="Patti C."/>
            <person name="Phunkhang P."/>
            <person name="Pierre F."/>
            <person name="Priest M."/>
            <person name="Raghuraman S."/>
            <person name="Rege F."/>
            <person name="Reyes R."/>
            <person name="Rise C."/>
            <person name="Rogov P."/>
            <person name="Ross K."/>
            <person name="Ryan E."/>
            <person name="Settipalli S."/>
            <person name="Shea T."/>
            <person name="Sherpa N."/>
            <person name="Shi L."/>
            <person name="Shih D."/>
            <person name="Sparrow T."/>
            <person name="Spaulding J."/>
            <person name="Stalker J."/>
            <person name="Stange-Thomann N."/>
            <person name="Stavropoulos S."/>
            <person name="Stone C."/>
            <person name="Strader C."/>
            <person name="Tesfaye S."/>
            <person name="Thomson T."/>
            <person name="Thoulutsang Y."/>
            <person name="Thoulutsang D."/>
            <person name="Topham K."/>
            <person name="Topping I."/>
            <person name="Tsamla T."/>
            <person name="Vassiliev H."/>
            <person name="Vo A."/>
            <person name="Wangchuk T."/>
            <person name="Wangdi T."/>
            <person name="Weiand M."/>
            <person name="Wilkinson J."/>
            <person name="Wilson A."/>
            <person name="Yadav S."/>
            <person name="Young G."/>
            <person name="Yu Q."/>
            <person name="Zembek L."/>
            <person name="Zhong D."/>
            <person name="Zimmer A."/>
            <person name="Zwirko Z."/>
            <person name="Jaffe D.B."/>
            <person name="Alvarez P."/>
            <person name="Brockman W."/>
            <person name="Butler J."/>
            <person name="Chin C."/>
            <person name="Gnerre S."/>
            <person name="Grabherr M."/>
            <person name="Kleber M."/>
            <person name="Mauceli E."/>
            <person name="MacCallum I."/>
        </authorList>
    </citation>
    <scope>NUCLEOTIDE SEQUENCE [LARGE SCALE GENOMIC DNA]</scope>
    <source>
        <strain evidence="2">Tucson 14024-0371.13</strain>
    </source>
</reference>
<dbReference type="HOGENOM" id="CLU_064166_0_0_1"/>
<name>B3M3T2_DROAN</name>
<accession>B3M3T2</accession>
<dbReference type="InterPro" id="IPR032675">
    <property type="entry name" value="LRR_dom_sf"/>
</dbReference>
<keyword evidence="2" id="KW-1185">Reference proteome</keyword>
<gene>
    <name evidence="1" type="primary">Dana\GF25219</name>
    <name evidence="1" type="synonym">dana_GLEANR_9896</name>
    <name evidence="1" type="ORF">GF25219</name>
</gene>
<proteinExistence type="predicted"/>
<dbReference type="EMBL" id="CH902618">
    <property type="protein sequence ID" value="EDV39266.2"/>
    <property type="molecule type" value="Genomic_DNA"/>
</dbReference>
<protein>
    <recommendedName>
        <fullName evidence="3">F-box domain-containing protein</fullName>
    </recommendedName>
</protein>